<feature type="active site" description="Nucleophile" evidence="1">
    <location>
        <position position="16"/>
    </location>
</feature>
<reference evidence="4 5" key="1">
    <citation type="submission" date="2015-02" db="EMBL/GenBank/DDBJ databases">
        <authorList>
            <person name="Ju K.-S."/>
            <person name="Doroghazi J.R."/>
            <person name="Metcalf W."/>
        </authorList>
    </citation>
    <scope>NUCLEOTIDE SEQUENCE [LARGE SCALE GENOMIC DNA]</scope>
    <source>
        <strain evidence="4 5">NRRL ISP-5550</strain>
    </source>
</reference>
<dbReference type="AlphaFoldDB" id="A0A0F4JLT9"/>
<proteinExistence type="predicted"/>
<dbReference type="GO" id="GO:0004806">
    <property type="term" value="F:triacylglycerol lipase activity"/>
    <property type="evidence" value="ECO:0007669"/>
    <property type="project" value="TreeGrafter"/>
</dbReference>
<keyword evidence="5" id="KW-1185">Reference proteome</keyword>
<name>A0A0F4JLT9_9ACTN</name>
<dbReference type="InterPro" id="IPR037460">
    <property type="entry name" value="SEST-like"/>
</dbReference>
<dbReference type="SUPFAM" id="SSF52266">
    <property type="entry name" value="SGNH hydrolase"/>
    <property type="match status" value="1"/>
</dbReference>
<dbReference type="PATRIC" id="fig|68223.7.peg.6179"/>
<dbReference type="InterPro" id="IPR013830">
    <property type="entry name" value="SGNH_hydro"/>
</dbReference>
<dbReference type="RefSeq" id="WP_045947324.1">
    <property type="nucleotide sequence ID" value="NZ_JZWV01000265.1"/>
</dbReference>
<comment type="caution">
    <text evidence="4">The sequence shown here is derived from an EMBL/GenBank/DDBJ whole genome shotgun (WGS) entry which is preliminary data.</text>
</comment>
<dbReference type="Proteomes" id="UP000033551">
    <property type="component" value="Unassembled WGS sequence"/>
</dbReference>
<feature type="region of interest" description="Disordered" evidence="2">
    <location>
        <begin position="32"/>
        <end position="52"/>
    </location>
</feature>
<feature type="domain" description="SGNH hydrolase-type esterase" evidence="3">
    <location>
        <begin position="12"/>
        <end position="286"/>
    </location>
</feature>
<dbReference type="OrthoDB" id="5503950at2"/>
<organism evidence="4 5">
    <name type="scientific">Streptomyces katrae</name>
    <dbReference type="NCBI Taxonomy" id="68223"/>
    <lineage>
        <taxon>Bacteria</taxon>
        <taxon>Bacillati</taxon>
        <taxon>Actinomycetota</taxon>
        <taxon>Actinomycetes</taxon>
        <taxon>Kitasatosporales</taxon>
        <taxon>Streptomycetaceae</taxon>
        <taxon>Streptomyces</taxon>
    </lineage>
</organism>
<evidence type="ECO:0000256" key="2">
    <source>
        <dbReference type="SAM" id="MobiDB-lite"/>
    </source>
</evidence>
<protein>
    <recommendedName>
        <fullName evidence="3">SGNH hydrolase-type esterase domain-containing protein</fullName>
    </recommendedName>
</protein>
<dbReference type="InterPro" id="IPR036514">
    <property type="entry name" value="SGNH_hydro_sf"/>
</dbReference>
<sequence>MPHIQPLPQYVALGDSYSAGQFIGGDTNLVREPVDGGLGGPDGDYSGRSKDSYPQQLARTVLSGYEFIDVTCGGATIDDRGLGLGGILTPQTVFGGPPYIPVDGSGVPQFTPTPRPAQIDALSKATTLVTIGIGGNQYNLGQIIAKCASLGASAIGSPGTDYYRHTEEGRADLARKEEDLRDGFAKMMPELRERAPHAKFFFVGYPTLFPTADPTLFPTAEGQGTCDGGLDENITIKKGDMPFIQQQFDLVDSVIREAARDHGHTYVDIAESTRAHHVCREGTEKWMFGLYARYTFDEELHGYKPARFPAGKDMPPFSPGWTAWMQGMLAHGDGIFRGNETLTTFHPNKRGADNQTRQVTTALRTAGII</sequence>
<dbReference type="Pfam" id="PF13472">
    <property type="entry name" value="Lipase_GDSL_2"/>
    <property type="match status" value="1"/>
</dbReference>
<dbReference type="Gene3D" id="3.40.50.1110">
    <property type="entry name" value="SGNH hydrolase"/>
    <property type="match status" value="1"/>
</dbReference>
<dbReference type="GO" id="GO:0019433">
    <property type="term" value="P:triglyceride catabolic process"/>
    <property type="evidence" value="ECO:0007669"/>
    <property type="project" value="TreeGrafter"/>
</dbReference>
<evidence type="ECO:0000313" key="4">
    <source>
        <dbReference type="EMBL" id="KJY34733.1"/>
    </source>
</evidence>
<dbReference type="PANTHER" id="PTHR37981:SF1">
    <property type="entry name" value="SGNH HYDROLASE-TYPE ESTERASE DOMAIN-CONTAINING PROTEIN"/>
    <property type="match status" value="1"/>
</dbReference>
<gene>
    <name evidence="4" type="ORF">VR44_11410</name>
</gene>
<evidence type="ECO:0000259" key="3">
    <source>
        <dbReference type="Pfam" id="PF13472"/>
    </source>
</evidence>
<dbReference type="PANTHER" id="PTHR37981">
    <property type="entry name" value="LIPASE 2"/>
    <property type="match status" value="1"/>
</dbReference>
<accession>A0A0F4JLT9</accession>
<dbReference type="EMBL" id="JZWV01000265">
    <property type="protein sequence ID" value="KJY34733.1"/>
    <property type="molecule type" value="Genomic_DNA"/>
</dbReference>
<feature type="active site" evidence="1">
    <location>
        <position position="346"/>
    </location>
</feature>
<evidence type="ECO:0000256" key="1">
    <source>
        <dbReference type="PIRSR" id="PIRSR637460-1"/>
    </source>
</evidence>
<evidence type="ECO:0000313" key="5">
    <source>
        <dbReference type="Proteomes" id="UP000033551"/>
    </source>
</evidence>
<dbReference type="CDD" id="cd01823">
    <property type="entry name" value="SEST_like"/>
    <property type="match status" value="1"/>
</dbReference>